<accession>A0A835W3F5</accession>
<evidence type="ECO:0000256" key="1">
    <source>
        <dbReference type="SAM" id="MobiDB-lite"/>
    </source>
</evidence>
<feature type="compositionally biased region" description="Gly residues" evidence="1">
    <location>
        <begin position="63"/>
        <end position="72"/>
    </location>
</feature>
<dbReference type="InterPro" id="IPR006311">
    <property type="entry name" value="TAT_signal"/>
</dbReference>
<sequence length="107" mass="10793">MKAPAAAVLPRRRGLHAGGPAVATGSAPPAARPAASASSALPAGRHIRRRQRGRQQDRLPPGQIGGGSGRAGWQGRPPPGQSGHRRRGLQSGSGGDRAGRHSRPAAG</sequence>
<evidence type="ECO:0000313" key="2">
    <source>
        <dbReference type="EMBL" id="KAG2435659.1"/>
    </source>
</evidence>
<evidence type="ECO:0000313" key="3">
    <source>
        <dbReference type="Proteomes" id="UP000650467"/>
    </source>
</evidence>
<feature type="region of interest" description="Disordered" evidence="1">
    <location>
        <begin position="1"/>
        <end position="107"/>
    </location>
</feature>
<protein>
    <submittedName>
        <fullName evidence="2">Uncharacterized protein</fullName>
    </submittedName>
</protein>
<dbReference type="EMBL" id="JAEHOC010000014">
    <property type="protein sequence ID" value="KAG2435659.1"/>
    <property type="molecule type" value="Genomic_DNA"/>
</dbReference>
<gene>
    <name evidence="2" type="ORF">HXX76_006861</name>
</gene>
<keyword evidence="3" id="KW-1185">Reference proteome</keyword>
<reference evidence="2" key="1">
    <citation type="journal article" date="2020" name="bioRxiv">
        <title>Comparative genomics of Chlamydomonas.</title>
        <authorList>
            <person name="Craig R.J."/>
            <person name="Hasan A.R."/>
            <person name="Ness R.W."/>
            <person name="Keightley P.D."/>
        </authorList>
    </citation>
    <scope>NUCLEOTIDE SEQUENCE</scope>
    <source>
        <strain evidence="2">SAG 7.73</strain>
    </source>
</reference>
<dbReference type="Proteomes" id="UP000650467">
    <property type="component" value="Unassembled WGS sequence"/>
</dbReference>
<name>A0A835W3F5_CHLIN</name>
<feature type="compositionally biased region" description="Low complexity" evidence="1">
    <location>
        <begin position="26"/>
        <end position="44"/>
    </location>
</feature>
<dbReference type="PROSITE" id="PS51318">
    <property type="entry name" value="TAT"/>
    <property type="match status" value="1"/>
</dbReference>
<proteinExistence type="predicted"/>
<organism evidence="2 3">
    <name type="scientific">Chlamydomonas incerta</name>
    <dbReference type="NCBI Taxonomy" id="51695"/>
    <lineage>
        <taxon>Eukaryota</taxon>
        <taxon>Viridiplantae</taxon>
        <taxon>Chlorophyta</taxon>
        <taxon>core chlorophytes</taxon>
        <taxon>Chlorophyceae</taxon>
        <taxon>CS clade</taxon>
        <taxon>Chlamydomonadales</taxon>
        <taxon>Chlamydomonadaceae</taxon>
        <taxon>Chlamydomonas</taxon>
    </lineage>
</organism>
<comment type="caution">
    <text evidence="2">The sequence shown here is derived from an EMBL/GenBank/DDBJ whole genome shotgun (WGS) entry which is preliminary data.</text>
</comment>
<dbReference type="AlphaFoldDB" id="A0A835W3F5"/>